<dbReference type="GO" id="GO:0032259">
    <property type="term" value="P:methylation"/>
    <property type="evidence" value="ECO:0007669"/>
    <property type="project" value="UniProtKB-KW"/>
</dbReference>
<evidence type="ECO:0000313" key="2">
    <source>
        <dbReference type="Proteomes" id="UP000012174"/>
    </source>
</evidence>
<dbReference type="PANTHER" id="PTHR43712:SF15">
    <property type="entry name" value="MONODICTYPHENONE CLUSTER TRANSCRIPTIONAL COACTIVATOR MDPA"/>
    <property type="match status" value="1"/>
</dbReference>
<dbReference type="GO" id="GO:0008168">
    <property type="term" value="F:methyltransferase activity"/>
    <property type="evidence" value="ECO:0007669"/>
    <property type="project" value="UniProtKB-KW"/>
</dbReference>
<keyword evidence="1" id="KW-0808">Transferase</keyword>
<reference evidence="2" key="1">
    <citation type="journal article" date="2013" name="Genome Announc.">
        <title>Draft genome sequence of the grapevine dieback fungus Eutypa lata UCR-EL1.</title>
        <authorList>
            <person name="Blanco-Ulate B."/>
            <person name="Rolshausen P.E."/>
            <person name="Cantu D."/>
        </authorList>
    </citation>
    <scope>NUCLEOTIDE SEQUENCE [LARGE SCALE GENOMIC DNA]</scope>
    <source>
        <strain evidence="2">UCR-EL1</strain>
    </source>
</reference>
<gene>
    <name evidence="1" type="ORF">UCREL1_5777</name>
</gene>
<dbReference type="SUPFAM" id="SSF46785">
    <property type="entry name" value="Winged helix' DNA-binding domain"/>
    <property type="match status" value="1"/>
</dbReference>
<dbReference type="InterPro" id="IPR036388">
    <property type="entry name" value="WH-like_DNA-bd_sf"/>
</dbReference>
<accession>M7SLH3</accession>
<dbReference type="Gene3D" id="1.10.10.10">
    <property type="entry name" value="Winged helix-like DNA-binding domain superfamily/Winged helix DNA-binding domain"/>
    <property type="match status" value="1"/>
</dbReference>
<keyword evidence="1" id="KW-0489">Methyltransferase</keyword>
<protein>
    <submittedName>
        <fullName evidence="1">Putative o-methyltransferase family protein</fullName>
    </submittedName>
</protein>
<evidence type="ECO:0000313" key="1">
    <source>
        <dbReference type="EMBL" id="EMR67229.1"/>
    </source>
</evidence>
<dbReference type="HOGENOM" id="CLU_005533_11_0_1"/>
<dbReference type="KEGG" id="ela:UCREL1_5777"/>
<keyword evidence="2" id="KW-1185">Reference proteome</keyword>
<dbReference type="InterPro" id="IPR029063">
    <property type="entry name" value="SAM-dependent_MTases_sf"/>
</dbReference>
<name>M7SLH3_EUTLA</name>
<organism evidence="1 2">
    <name type="scientific">Eutypa lata (strain UCR-EL1)</name>
    <name type="common">Grapevine dieback disease fungus</name>
    <name type="synonym">Eutypa armeniacae</name>
    <dbReference type="NCBI Taxonomy" id="1287681"/>
    <lineage>
        <taxon>Eukaryota</taxon>
        <taxon>Fungi</taxon>
        <taxon>Dikarya</taxon>
        <taxon>Ascomycota</taxon>
        <taxon>Pezizomycotina</taxon>
        <taxon>Sordariomycetes</taxon>
        <taxon>Xylariomycetidae</taxon>
        <taxon>Xylariales</taxon>
        <taxon>Diatrypaceae</taxon>
        <taxon>Eutypa</taxon>
    </lineage>
</organism>
<dbReference type="OrthoDB" id="2410195at2759"/>
<proteinExistence type="predicted"/>
<dbReference type="eggNOG" id="KOG3178">
    <property type="taxonomic scope" value="Eukaryota"/>
</dbReference>
<dbReference type="AlphaFoldDB" id="M7SLH3"/>
<dbReference type="Gene3D" id="3.40.50.150">
    <property type="entry name" value="Vaccinia Virus protein VP39"/>
    <property type="match status" value="1"/>
</dbReference>
<sequence length="381" mass="41596">MQTAYRTIHPKSQILACLRWLGDFQVLACIPLNDSAPMKDVADLIGVSEGQLSRIVRMTATAGFLREPSPGFVTHTALSARFVTQSSFLDAAMFLAETGVPAALQTSVATRLQGQPGQSPDTATAYATAFNTSQPFYLACEQRKKLQRQWPAFSRCTVDAEEGVMEVLGQLDWLRVGDACVVDVCARSTHTATALAQRFPTLQFIVQLSEPTSVTNNGIEISEHESSGRRNSRISCQTYAPGFPQTVQDAAVYMFQVPPADPGPPHSADVTIIPTLRAHLSILKIKPAAIFVLVIQVLPNPGSIEPYIEEAARLRDLWKMQLGNGHEMQEEELIAMINSVMDGLGGLVIVDKLQSRSSATVAFKIKYQIFVNGQSGSEFRL</sequence>
<dbReference type="InterPro" id="IPR036390">
    <property type="entry name" value="WH_DNA-bd_sf"/>
</dbReference>
<dbReference type="OMA" id="LLACIQW"/>
<dbReference type="Proteomes" id="UP000012174">
    <property type="component" value="Unassembled WGS sequence"/>
</dbReference>
<dbReference type="PANTHER" id="PTHR43712">
    <property type="entry name" value="PUTATIVE (AFU_ORTHOLOGUE AFUA_4G14580)-RELATED"/>
    <property type="match status" value="1"/>
</dbReference>
<dbReference type="EMBL" id="KB706482">
    <property type="protein sequence ID" value="EMR67229.1"/>
    <property type="molecule type" value="Genomic_DNA"/>
</dbReference>